<reference evidence="3" key="1">
    <citation type="journal article" date="2006" name="Science">
        <title>Phytophthora genome sequences uncover evolutionary origins and mechanisms of pathogenesis.</title>
        <authorList>
            <person name="Tyler B.M."/>
            <person name="Tripathy S."/>
            <person name="Zhang X."/>
            <person name="Dehal P."/>
            <person name="Jiang R.H."/>
            <person name="Aerts A."/>
            <person name="Arredondo F.D."/>
            <person name="Baxter L."/>
            <person name="Bensasson D."/>
            <person name="Beynon J.L."/>
            <person name="Chapman J."/>
            <person name="Damasceno C.M."/>
            <person name="Dorrance A.E."/>
            <person name="Dou D."/>
            <person name="Dickerman A.W."/>
            <person name="Dubchak I.L."/>
            <person name="Garbelotto M."/>
            <person name="Gijzen M."/>
            <person name="Gordon S.G."/>
            <person name="Govers F."/>
            <person name="Grunwald N.J."/>
            <person name="Huang W."/>
            <person name="Ivors K.L."/>
            <person name="Jones R.W."/>
            <person name="Kamoun S."/>
            <person name="Krampis K."/>
            <person name="Lamour K.H."/>
            <person name="Lee M.K."/>
            <person name="McDonald W.H."/>
            <person name="Medina M."/>
            <person name="Meijer H.J."/>
            <person name="Nordberg E.K."/>
            <person name="Maclean D.J."/>
            <person name="Ospina-Giraldo M.D."/>
            <person name="Morris P.F."/>
            <person name="Phuntumart V."/>
            <person name="Putnam N.H."/>
            <person name="Rash S."/>
            <person name="Rose J.K."/>
            <person name="Sakihama Y."/>
            <person name="Salamov A.A."/>
            <person name="Savidor A."/>
            <person name="Scheuring C.F."/>
            <person name="Smith B.M."/>
            <person name="Sobral B.W."/>
            <person name="Terry A."/>
            <person name="Torto-Alalibo T.A."/>
            <person name="Win J."/>
            <person name="Xu Z."/>
            <person name="Zhang H."/>
            <person name="Grigoriev I.V."/>
            <person name="Rokhsar D.S."/>
            <person name="Boore J.L."/>
        </authorList>
    </citation>
    <scope>NUCLEOTIDE SEQUENCE [LARGE SCALE GENOMIC DNA]</scope>
    <source>
        <strain evidence="3">Pr102</strain>
    </source>
</reference>
<dbReference type="EMBL" id="DS566033">
    <property type="status" value="NOT_ANNOTATED_CDS"/>
    <property type="molecule type" value="Genomic_DNA"/>
</dbReference>
<evidence type="ECO:0000313" key="2">
    <source>
        <dbReference type="EnsemblProtists" id="Phyra79010"/>
    </source>
</evidence>
<dbReference type="OMA" id="THICILC"/>
<name>H3GQE6_PHYRM</name>
<protein>
    <submittedName>
        <fullName evidence="2">Uncharacterized protein</fullName>
    </submittedName>
</protein>
<evidence type="ECO:0000256" key="1">
    <source>
        <dbReference type="SAM" id="MobiDB-lite"/>
    </source>
</evidence>
<proteinExistence type="predicted"/>
<dbReference type="VEuPathDB" id="FungiDB:KRP23_14524"/>
<feature type="compositionally biased region" description="Basic residues" evidence="1">
    <location>
        <begin position="135"/>
        <end position="144"/>
    </location>
</feature>
<feature type="region of interest" description="Disordered" evidence="1">
    <location>
        <begin position="125"/>
        <end position="165"/>
    </location>
</feature>
<feature type="compositionally biased region" description="Acidic residues" evidence="1">
    <location>
        <begin position="661"/>
        <end position="673"/>
    </location>
</feature>
<dbReference type="EnsemblProtists" id="Phyra79010">
    <property type="protein sequence ID" value="Phyra79010"/>
    <property type="gene ID" value="Phyra79010"/>
</dbReference>
<dbReference type="Proteomes" id="UP000005238">
    <property type="component" value="Unassembled WGS sequence"/>
</dbReference>
<evidence type="ECO:0000313" key="3">
    <source>
        <dbReference type="Proteomes" id="UP000005238"/>
    </source>
</evidence>
<accession>H3GQE6</accession>
<dbReference type="eggNOG" id="ENOG502S0HW">
    <property type="taxonomic scope" value="Eukaryota"/>
</dbReference>
<dbReference type="VEuPathDB" id="FungiDB:KRP22_4360"/>
<keyword evidence="3" id="KW-1185">Reference proteome</keyword>
<dbReference type="HOGENOM" id="CLU_020197_0_0_1"/>
<organism evidence="2 3">
    <name type="scientific">Phytophthora ramorum</name>
    <name type="common">Sudden oak death agent</name>
    <dbReference type="NCBI Taxonomy" id="164328"/>
    <lineage>
        <taxon>Eukaryota</taxon>
        <taxon>Sar</taxon>
        <taxon>Stramenopiles</taxon>
        <taxon>Oomycota</taxon>
        <taxon>Peronosporomycetes</taxon>
        <taxon>Peronosporales</taxon>
        <taxon>Peronosporaceae</taxon>
        <taxon>Phytophthora</taxon>
    </lineage>
</organism>
<feature type="compositionally biased region" description="Basic and acidic residues" evidence="1">
    <location>
        <begin position="145"/>
        <end position="158"/>
    </location>
</feature>
<dbReference type="AlphaFoldDB" id="H3GQE6"/>
<reference evidence="2" key="2">
    <citation type="submission" date="2015-06" db="UniProtKB">
        <authorList>
            <consortium name="EnsemblProtists"/>
        </authorList>
    </citation>
    <scope>IDENTIFICATION</scope>
    <source>
        <strain evidence="2">Pr102</strain>
    </source>
</reference>
<dbReference type="InParanoid" id="H3GQE6"/>
<feature type="region of interest" description="Disordered" evidence="1">
    <location>
        <begin position="649"/>
        <end position="702"/>
    </location>
</feature>
<dbReference type="STRING" id="164328.H3GQE6"/>
<sequence length="839" mass="92768">MRGQVQYSTEGPDPYAGQPKDKYGIPVAVVHEAQTGLPVWQYIHMLETPIQNAKIPDRPYTHICVLCAAKPPFRSSFKKIGVWRNALMRQRMTTNAVAHVQRVHPEEFVVIQDYKQRKREALVEKAAGNEEGQPKKKKAKKTPALKKEATYKVEEPQKSEPTNVTQVTVSKTQSSVPVARKRPVGKTADLVKNWLMSSGLPVSVLQDEALQHLLRLSTTAVSALPSASSLNAQVQDEFAKFASFLRSYLAAESQAAMDLPFLSLRYEFRPITGAATEGEELTETVSSQQKAFLSLAVGFIDSQWRRVDLVLAAKEVPRGWDQQVNQLVTQTLSETYGGGIVNYARFIVDAEADSPSALAVGGGYESSTDDQEDLLTRTLRSCVVDALGIGNASSFGGETSVRRILRLLQELEKYFKAPDRAKALAEISASHGVADASHSASSMDELAASTLTSLGAVAELLRVSCTRYRAYWSYFQSPARPTVAEPELETAWTQLSVADWSTAAELEAIFNQLGQFRLEKRVAPRQGAVAPSYALLFRRLLSVTTDALSLKCLSLEDDYSSPIKRTARRKVKLVDTFTSTGRQCLDRLRQLIAQHFAGPSATNVDSEIKAMLLDPRISSKAGDIVKDKRAFRRAQEALREEHRIVFKLLANQQTGASPHSEEEDEDVDDDDEMSALLMVDGPKNQPPAASPTTGSGKRSRDAVVEDEARAWREWQQVYVAWDTVANEGADLFDKGQYNLLKLYHQVNILKWFRDVGQQSHPTASLLARVYLGQLPPPSPALGTSLLHFTEQEEAGWVSDVAGRAEKRCILHHNWQQYQELSSNAVLSTVGDDNIGIGSI</sequence>